<evidence type="ECO:0000313" key="3">
    <source>
        <dbReference type="EMBL" id="RDI41131.1"/>
    </source>
</evidence>
<comment type="caution">
    <text evidence="3">The sequence shown here is derived from an EMBL/GenBank/DDBJ whole genome shotgun (WGS) entry which is preliminary data.</text>
</comment>
<keyword evidence="4" id="KW-1185">Reference proteome</keyword>
<name>A0A370GBN0_9COXI</name>
<feature type="transmembrane region" description="Helical" evidence="1">
    <location>
        <begin position="364"/>
        <end position="385"/>
    </location>
</feature>
<keyword evidence="1" id="KW-0472">Membrane</keyword>
<protein>
    <submittedName>
        <fullName evidence="3">Conjugal transfer mating pair stabilization protein TraG</fullName>
    </submittedName>
</protein>
<sequence length="929" mass="101272">MAMTLDVFTIGGGDLLEKVFNAVAVVFNDPVGVGAITSLAIMFGGLFTTFELAKSKDIKVLIRWAGMYIVVTSLVLYPKTTVVIEDRSGIDIKPRFIDHVPLSLAVFASLTSRIGIGFTEVIETVFHLPDDMSYNKTGMLMGSRLVLASRNFQITDPEFTQTLNEFMQQCVFYDLLLKKYTVQDLIHADNPWDFIKNHTSQARAFPLNSEITVCNIGAAKLDTWWNEIINAAASIYGGQLLGTNNNSSKLLLSHLSDGYSFLTNVSAQGEAILKTNLLANAMSNALSHYGANTNAPAALQAYEDTKSELQARETMDQTGRQAAVWMQYFKNIIEAVVYAAFIIIYFLSYFPFGGAIVRNYLTGLFVLQALAPMYAIINFAANLFAQNRSIAFIASDPTHGGLSMANIAGITQANADAMAVAGYLMWPVTLGGAVMLFRGMPNAIQSMGQLLGGVVQHSGSHVVAESVGGNISAGNANFGNRSLNNTTANHWDTNARYAAGAATFQTGTGSSLTITPDGSEVLDNRGGLSNLGVSVHVAESIRSVASHQAQSSLNAAISQSQSAGEQYGAALRKINDYSHQQGHFESSGKSFSSTETTGFSKSAHEVSQLVNSFAKEHHISHEKAAQVLGQVYADMKGGFSLLGNGGSVGVSGSASLSGRSAFGSMYNDAYRFATDHNFAQTVDSAKRQSVESHYRDSNDQGNRLANSIASSFDKGDSYRTEASSQFSKAESYSQLASTSTENAASINSNYTQEFYKWMRHQPSPSSQYGQGTWSKSAIDNAAINDPASLQHYADRFVNEKTNDAMRSFECNNHLSHGEQHINNVNHQNNAHIRNHSDNQFQHFNNELNHEIQNRRAGNIGMVDESIKQDVTNRMNENKEKLDIKEVELKQQADPLQERIREKVKGQVFGSLNAVKATEKWVSDKLNSEE</sequence>
<feature type="domain" description="TraG N-terminal Proteobacteria" evidence="2">
    <location>
        <begin position="7"/>
        <end position="456"/>
    </location>
</feature>
<dbReference type="Pfam" id="PF07916">
    <property type="entry name" value="TraG_N"/>
    <property type="match status" value="1"/>
</dbReference>
<evidence type="ECO:0000259" key="2">
    <source>
        <dbReference type="Pfam" id="PF07916"/>
    </source>
</evidence>
<keyword evidence="1" id="KW-1133">Transmembrane helix</keyword>
<feature type="transmembrane region" description="Helical" evidence="1">
    <location>
        <begin position="60"/>
        <end position="77"/>
    </location>
</feature>
<gene>
    <name evidence="3" type="ORF">C8D86_12129</name>
</gene>
<proteinExistence type="predicted"/>
<dbReference type="InterPro" id="IPR012931">
    <property type="entry name" value="TraG_N_Proteobacteria"/>
</dbReference>
<dbReference type="OrthoDB" id="5555296at2"/>
<dbReference type="Proteomes" id="UP000254720">
    <property type="component" value="Unassembled WGS sequence"/>
</dbReference>
<organism evidence="3 4">
    <name type="scientific">Aquicella lusitana</name>
    <dbReference type="NCBI Taxonomy" id="254246"/>
    <lineage>
        <taxon>Bacteria</taxon>
        <taxon>Pseudomonadati</taxon>
        <taxon>Pseudomonadota</taxon>
        <taxon>Gammaproteobacteria</taxon>
        <taxon>Legionellales</taxon>
        <taxon>Coxiellaceae</taxon>
        <taxon>Aquicella</taxon>
    </lineage>
</organism>
<dbReference type="AlphaFoldDB" id="A0A370GBN0"/>
<evidence type="ECO:0000313" key="4">
    <source>
        <dbReference type="Proteomes" id="UP000254720"/>
    </source>
</evidence>
<evidence type="ECO:0000256" key="1">
    <source>
        <dbReference type="SAM" id="Phobius"/>
    </source>
</evidence>
<dbReference type="RefSeq" id="WP_114835010.1">
    <property type="nucleotide sequence ID" value="NZ_LR699117.1"/>
</dbReference>
<accession>A0A370GBN0</accession>
<feature type="transmembrane region" description="Helical" evidence="1">
    <location>
        <begin position="31"/>
        <end position="53"/>
    </location>
</feature>
<reference evidence="3 4" key="1">
    <citation type="submission" date="2018-07" db="EMBL/GenBank/DDBJ databases">
        <title>Genomic Encyclopedia of Type Strains, Phase IV (KMG-IV): sequencing the most valuable type-strain genomes for metagenomic binning, comparative biology and taxonomic classification.</title>
        <authorList>
            <person name="Goeker M."/>
        </authorList>
    </citation>
    <scope>NUCLEOTIDE SEQUENCE [LARGE SCALE GENOMIC DNA]</scope>
    <source>
        <strain evidence="3 4">DSM 16500</strain>
    </source>
</reference>
<feature type="transmembrane region" description="Helical" evidence="1">
    <location>
        <begin position="336"/>
        <end position="357"/>
    </location>
</feature>
<keyword evidence="1" id="KW-0812">Transmembrane</keyword>
<dbReference type="EMBL" id="QQAX01000021">
    <property type="protein sequence ID" value="RDI41131.1"/>
    <property type="molecule type" value="Genomic_DNA"/>
</dbReference>